<dbReference type="InterPro" id="IPR050484">
    <property type="entry name" value="Transf_Hexapept/Carb_Anhydrase"/>
</dbReference>
<proteinExistence type="predicted"/>
<dbReference type="SUPFAM" id="SSF51161">
    <property type="entry name" value="Trimeric LpxA-like enzymes"/>
    <property type="match status" value="1"/>
</dbReference>
<dbReference type="AlphaFoldDB" id="A0A7R6SYV2"/>
<name>A0A7R6SYV2_9BACT</name>
<gene>
    <name evidence="1" type="ORF">TTHT_0531</name>
</gene>
<dbReference type="CDD" id="cd04645">
    <property type="entry name" value="LbH_gamma_CA_like"/>
    <property type="match status" value="1"/>
</dbReference>
<dbReference type="Gene3D" id="2.160.10.10">
    <property type="entry name" value="Hexapeptide repeat proteins"/>
    <property type="match status" value="1"/>
</dbReference>
<evidence type="ECO:0000313" key="2">
    <source>
        <dbReference type="Proteomes" id="UP000595564"/>
    </source>
</evidence>
<evidence type="ECO:0008006" key="3">
    <source>
        <dbReference type="Google" id="ProtNLM"/>
    </source>
</evidence>
<dbReference type="InterPro" id="IPR001451">
    <property type="entry name" value="Hexapep"/>
</dbReference>
<keyword evidence="2" id="KW-1185">Reference proteome</keyword>
<dbReference type="PANTHER" id="PTHR13061:SF29">
    <property type="entry name" value="GAMMA CARBONIC ANHYDRASE-LIKE 1, MITOCHONDRIAL-RELATED"/>
    <property type="match status" value="1"/>
</dbReference>
<reference evidence="1 2" key="1">
    <citation type="journal article" date="2012" name="Extremophiles">
        <title>Thermotomaculum hydrothermale gen. nov., sp. nov., a novel heterotrophic thermophile within the phylum Acidobacteria from a deep-sea hydrothermal vent chimney in the Southern Okinawa Trough.</title>
        <authorList>
            <person name="Izumi H."/>
            <person name="Nunoura T."/>
            <person name="Miyazaki M."/>
            <person name="Mino S."/>
            <person name="Toki T."/>
            <person name="Takai K."/>
            <person name="Sako Y."/>
            <person name="Sawabe T."/>
            <person name="Nakagawa S."/>
        </authorList>
    </citation>
    <scope>NUCLEOTIDE SEQUENCE [LARGE SCALE GENOMIC DNA]</scope>
    <source>
        <strain evidence="1 2">AC55</strain>
    </source>
</reference>
<dbReference type="Pfam" id="PF00132">
    <property type="entry name" value="Hexapep"/>
    <property type="match status" value="1"/>
</dbReference>
<dbReference type="InterPro" id="IPR047324">
    <property type="entry name" value="LbH_gamma_CA-like"/>
</dbReference>
<dbReference type="EMBL" id="AP017470">
    <property type="protein sequence ID" value="BBB32117.1"/>
    <property type="molecule type" value="Genomic_DNA"/>
</dbReference>
<dbReference type="InterPro" id="IPR011004">
    <property type="entry name" value="Trimer_LpxA-like_sf"/>
</dbReference>
<protein>
    <recommendedName>
        <fullName evidence="3">Gamma carbonic anhydrase family protein</fullName>
    </recommendedName>
</protein>
<sequence>MICRYKGFIPQISDKAFVAPTATIIGDVVVEEGASIWFGAVLRGDIDKIRIGKNSSIQDNTVIHVTGGKYPTIVGDNVIVGHGCILHGCEIKNRALIGMGAIVMDDVVIGENSIVAAGAVVIPHTKVPPNSVVAGIPARVIREVKDSDLKEMERILGNYSRVTKSYLSNDFEVIE</sequence>
<organism evidence="1 2">
    <name type="scientific">Thermotomaculum hydrothermale</name>
    <dbReference type="NCBI Taxonomy" id="981385"/>
    <lineage>
        <taxon>Bacteria</taxon>
        <taxon>Pseudomonadati</taxon>
        <taxon>Acidobacteriota</taxon>
        <taxon>Holophagae</taxon>
        <taxon>Thermotomaculales</taxon>
        <taxon>Thermotomaculaceae</taxon>
        <taxon>Thermotomaculum</taxon>
    </lineage>
</organism>
<dbReference type="RefSeq" id="WP_201328458.1">
    <property type="nucleotide sequence ID" value="NZ_AP017470.1"/>
</dbReference>
<accession>A0A7R6SYV2</accession>
<evidence type="ECO:0000313" key="1">
    <source>
        <dbReference type="EMBL" id="BBB32117.1"/>
    </source>
</evidence>
<dbReference type="PANTHER" id="PTHR13061">
    <property type="entry name" value="DYNACTIN SUBUNIT P25"/>
    <property type="match status" value="1"/>
</dbReference>
<dbReference type="Proteomes" id="UP000595564">
    <property type="component" value="Chromosome"/>
</dbReference>
<dbReference type="KEGG" id="thyd:TTHT_0531"/>